<dbReference type="RefSeq" id="WP_129205024.1">
    <property type="nucleotide sequence ID" value="NZ_CP035495.1"/>
</dbReference>
<dbReference type="Proteomes" id="UP000291758">
    <property type="component" value="Chromosome"/>
</dbReference>
<reference evidence="2 3" key="1">
    <citation type="submission" date="2019-01" db="EMBL/GenBank/DDBJ databases">
        <title>Genome sequencing of strain 2JSPR-7.</title>
        <authorList>
            <person name="Heo J."/>
            <person name="Kim S.-J."/>
            <person name="Kim J.-S."/>
            <person name="Hong S.-B."/>
            <person name="Kwon S.-W."/>
        </authorList>
    </citation>
    <scope>NUCLEOTIDE SEQUENCE [LARGE SCALE GENOMIC DNA]</scope>
    <source>
        <strain evidence="2 3">2JSPR-7</strain>
    </source>
</reference>
<protein>
    <submittedName>
        <fullName evidence="2">Transcriptional regulator</fullName>
    </submittedName>
</protein>
<feature type="region of interest" description="Disordered" evidence="1">
    <location>
        <begin position="125"/>
        <end position="145"/>
    </location>
</feature>
<dbReference type="Pfam" id="PF13560">
    <property type="entry name" value="HTH_31"/>
    <property type="match status" value="1"/>
</dbReference>
<evidence type="ECO:0000313" key="3">
    <source>
        <dbReference type="Proteomes" id="UP000291758"/>
    </source>
</evidence>
<organism evidence="2 3">
    <name type="scientific">Xylanimonas allomyrinae</name>
    <dbReference type="NCBI Taxonomy" id="2509459"/>
    <lineage>
        <taxon>Bacteria</taxon>
        <taxon>Bacillati</taxon>
        <taxon>Actinomycetota</taxon>
        <taxon>Actinomycetes</taxon>
        <taxon>Micrococcales</taxon>
        <taxon>Promicromonosporaceae</taxon>
        <taxon>Xylanimonas</taxon>
    </lineage>
</organism>
<keyword evidence="3" id="KW-1185">Reference proteome</keyword>
<dbReference type="Gene3D" id="1.10.3100.10">
    <property type="entry name" value="Putative cytoplasmic protein"/>
    <property type="match status" value="1"/>
</dbReference>
<dbReference type="InterPro" id="IPR010982">
    <property type="entry name" value="Lambda_DNA-bd_dom_sf"/>
</dbReference>
<evidence type="ECO:0000256" key="1">
    <source>
        <dbReference type="SAM" id="MobiDB-lite"/>
    </source>
</evidence>
<accession>A0A4P6EMC6</accession>
<dbReference type="CDD" id="cd00093">
    <property type="entry name" value="HTH_XRE"/>
    <property type="match status" value="1"/>
</dbReference>
<dbReference type="KEGG" id="xyl:ET495_12165"/>
<proteinExistence type="predicted"/>
<dbReference type="GO" id="GO:0003677">
    <property type="term" value="F:DNA binding"/>
    <property type="evidence" value="ECO:0007669"/>
    <property type="project" value="InterPro"/>
</dbReference>
<feature type="compositionally biased region" description="Basic and acidic residues" evidence="1">
    <location>
        <begin position="127"/>
        <end position="139"/>
    </location>
</feature>
<dbReference type="OrthoDB" id="3259824at2"/>
<dbReference type="InterPro" id="IPR001387">
    <property type="entry name" value="Cro/C1-type_HTH"/>
</dbReference>
<gene>
    <name evidence="2" type="ORF">ET495_12165</name>
</gene>
<name>A0A4P6EMC6_9MICO</name>
<dbReference type="EMBL" id="CP035495">
    <property type="protein sequence ID" value="QAY63864.1"/>
    <property type="molecule type" value="Genomic_DNA"/>
</dbReference>
<dbReference type="AlphaFoldDB" id="A0A4P6EMC6"/>
<evidence type="ECO:0000313" key="2">
    <source>
        <dbReference type="EMBL" id="QAY63864.1"/>
    </source>
</evidence>
<sequence length="145" mass="15854">MTDVRTPAPDPMTGAALRCTRERLGLTTRWLADHLDVNERSLHRWEAGVRRVPRGVCAEIERLQTCHDELVQRLDGALSAMSEPRLVTWRTDADVSSAGGPEAGYPASWHRAAVAQVLVHRPGTRVAYRDGEDGERSADGDGDGG</sequence>
<dbReference type="InterPro" id="IPR027910">
    <property type="entry name" value="YdiL_sf"/>
</dbReference>
<dbReference type="SUPFAM" id="SSF47413">
    <property type="entry name" value="lambda repressor-like DNA-binding domains"/>
    <property type="match status" value="1"/>
</dbReference>